<feature type="chain" id="PRO_5034420327" evidence="11">
    <location>
        <begin position="23"/>
        <end position="496"/>
    </location>
</feature>
<comment type="similarity">
    <text evidence="2">Belongs to the glycosyltransferase 31 family.</text>
</comment>
<keyword evidence="11" id="KW-0732">Signal</keyword>
<keyword evidence="8" id="KW-0472">Membrane</keyword>
<gene>
    <name evidence="14" type="primary">LOC111099105</name>
</gene>
<keyword evidence="3" id="KW-0328">Glycosyltransferase</keyword>
<dbReference type="InterPro" id="IPR003378">
    <property type="entry name" value="Fringe-like_glycosylTrfase"/>
</dbReference>
<feature type="region of interest" description="Disordered" evidence="10">
    <location>
        <begin position="475"/>
        <end position="496"/>
    </location>
</feature>
<evidence type="ECO:0000256" key="7">
    <source>
        <dbReference type="ARBA" id="ARBA00022989"/>
    </source>
</evidence>
<dbReference type="GO" id="GO:0016757">
    <property type="term" value="F:glycosyltransferase activity"/>
    <property type="evidence" value="ECO:0007669"/>
    <property type="project" value="UniProtKB-KW"/>
</dbReference>
<keyword evidence="5" id="KW-0812">Transmembrane</keyword>
<dbReference type="Gene3D" id="3.90.550.50">
    <property type="match status" value="2"/>
</dbReference>
<evidence type="ECO:0000256" key="10">
    <source>
        <dbReference type="SAM" id="MobiDB-lite"/>
    </source>
</evidence>
<dbReference type="SUPFAM" id="SSF53448">
    <property type="entry name" value="Nucleotide-diphospho-sugar transferases"/>
    <property type="match status" value="1"/>
</dbReference>
<evidence type="ECO:0000256" key="4">
    <source>
        <dbReference type="ARBA" id="ARBA00022679"/>
    </source>
</evidence>
<proteinExistence type="inferred from homology"/>
<evidence type="ECO:0000313" key="14">
    <source>
        <dbReference type="RefSeq" id="XP_022286180.1"/>
    </source>
</evidence>
<dbReference type="Pfam" id="PF02434">
    <property type="entry name" value="Fringe"/>
    <property type="match status" value="2"/>
</dbReference>
<keyword evidence="7" id="KW-1133">Transmembrane helix</keyword>
<evidence type="ECO:0000256" key="1">
    <source>
        <dbReference type="ARBA" id="ARBA00004606"/>
    </source>
</evidence>
<evidence type="ECO:0000256" key="8">
    <source>
        <dbReference type="ARBA" id="ARBA00023136"/>
    </source>
</evidence>
<organism evidence="13 14">
    <name type="scientific">Crassostrea virginica</name>
    <name type="common">Eastern oyster</name>
    <dbReference type="NCBI Taxonomy" id="6565"/>
    <lineage>
        <taxon>Eukaryota</taxon>
        <taxon>Metazoa</taxon>
        <taxon>Spiralia</taxon>
        <taxon>Lophotrochozoa</taxon>
        <taxon>Mollusca</taxon>
        <taxon>Bivalvia</taxon>
        <taxon>Autobranchia</taxon>
        <taxon>Pteriomorphia</taxon>
        <taxon>Ostreida</taxon>
        <taxon>Ostreoidea</taxon>
        <taxon>Ostreidae</taxon>
        <taxon>Crassostrea</taxon>
    </lineage>
</organism>
<keyword evidence="4" id="KW-0808">Transferase</keyword>
<evidence type="ECO:0000256" key="3">
    <source>
        <dbReference type="ARBA" id="ARBA00022676"/>
    </source>
</evidence>
<protein>
    <submittedName>
        <fullName evidence="14">Beta-1,3-glucosyltransferase-like</fullName>
    </submittedName>
</protein>
<evidence type="ECO:0000259" key="12">
    <source>
        <dbReference type="Pfam" id="PF02434"/>
    </source>
</evidence>
<dbReference type="InterPro" id="IPR029044">
    <property type="entry name" value="Nucleotide-diphossugar_trans"/>
</dbReference>
<evidence type="ECO:0000313" key="13">
    <source>
        <dbReference type="Proteomes" id="UP000694844"/>
    </source>
</evidence>
<dbReference type="GO" id="GO:0016020">
    <property type="term" value="C:membrane"/>
    <property type="evidence" value="ECO:0007669"/>
    <property type="project" value="UniProtKB-SubCell"/>
</dbReference>
<evidence type="ECO:0000256" key="2">
    <source>
        <dbReference type="ARBA" id="ARBA00008661"/>
    </source>
</evidence>
<accession>A0A8B8A4T7</accession>
<reference evidence="14" key="1">
    <citation type="submission" date="2025-08" db="UniProtKB">
        <authorList>
            <consortium name="RefSeq"/>
        </authorList>
    </citation>
    <scope>IDENTIFICATION</scope>
    <source>
        <tissue evidence="14">Whole sample</tissue>
    </source>
</reference>
<keyword evidence="13" id="KW-1185">Reference proteome</keyword>
<evidence type="ECO:0000256" key="5">
    <source>
        <dbReference type="ARBA" id="ARBA00022692"/>
    </source>
</evidence>
<keyword evidence="6" id="KW-0735">Signal-anchor</keyword>
<feature type="domain" description="Fringe-like glycosyltransferase" evidence="12">
    <location>
        <begin position="250"/>
        <end position="456"/>
    </location>
</feature>
<dbReference type="RefSeq" id="XP_022286180.1">
    <property type="nucleotide sequence ID" value="XM_022430472.1"/>
</dbReference>
<evidence type="ECO:0000256" key="9">
    <source>
        <dbReference type="ARBA" id="ARBA00037847"/>
    </source>
</evidence>
<dbReference type="KEGG" id="cvn:111099105"/>
<name>A0A8B8A4T7_CRAVI</name>
<dbReference type="GeneID" id="111099105"/>
<dbReference type="Proteomes" id="UP000694844">
    <property type="component" value="Chromosome 5"/>
</dbReference>
<dbReference type="GO" id="GO:0012505">
    <property type="term" value="C:endomembrane system"/>
    <property type="evidence" value="ECO:0007669"/>
    <property type="project" value="UniProtKB-SubCell"/>
</dbReference>
<dbReference type="AlphaFoldDB" id="A0A8B8A4T7"/>
<feature type="domain" description="Fringe-like glycosyltransferase" evidence="12">
    <location>
        <begin position="110"/>
        <end position="184"/>
    </location>
</feature>
<feature type="signal peptide" evidence="11">
    <location>
        <begin position="1"/>
        <end position="22"/>
    </location>
</feature>
<sequence>MISVKIAPWIFLLLFIVATVRSADGDKTEKVAKVKPKGLGLKDILFVVISQPNSYHLQRSSEFQKHFEDQIKDLPKGDRPELLFTHKDSDLIGAFTILPLLPVFAQDFANSSWVFICEEETRLDLSKLLAVLIKYDPNQEYFLGKALRDREATIIHHFANANNPSSFAYPDFGAGIALSRALFMSVGLRWPDDSVKSDFTIDPKHELAVVIQNGGKGVDLMELPEFCTFDISENCASWYPMKFPDCGPEISEDDLAVAVKTCEKFHEDRVPIVKETWGKDTKNIEYFSEKEDSSIPTINLGIPNTERGHCGKTMAILRRWLKEKKFEKVSWFLIADDDTIIHLKRLRKLLACYNPKEPVHLGEVYGYAVAKKNWGYTYITGGGGMVFSREAINQLVTNGEADCHADDSPDDMTLGMRYKRLDISLVHTPYFHQARPMDYSADFLEARTPISFHKHWMCDPKAVYADLMKERDDIDRQTNKRGTTTTETSAEKHIEL</sequence>
<dbReference type="OrthoDB" id="421979at2759"/>
<evidence type="ECO:0000256" key="6">
    <source>
        <dbReference type="ARBA" id="ARBA00022968"/>
    </source>
</evidence>
<comment type="subcellular location">
    <subcellularLocation>
        <location evidence="9">Endomembrane system</location>
        <topology evidence="9">Single-pass membrane protein</topology>
    </subcellularLocation>
    <subcellularLocation>
        <location evidence="1">Membrane</location>
        <topology evidence="1">Single-pass type II membrane protein</topology>
    </subcellularLocation>
</comment>
<dbReference type="PANTHER" id="PTHR10811">
    <property type="entry name" value="FRINGE-RELATED"/>
    <property type="match status" value="1"/>
</dbReference>
<evidence type="ECO:0000256" key="11">
    <source>
        <dbReference type="SAM" id="SignalP"/>
    </source>
</evidence>
<dbReference type="FunFam" id="3.90.550.50:FF:000008">
    <property type="entry name" value="Beta-1,3-glucosyltransferase"/>
    <property type="match status" value="1"/>
</dbReference>